<accession>A0AAV2YX81</accession>
<proteinExistence type="predicted"/>
<protein>
    <submittedName>
        <fullName evidence="1">Uncharacterized protein</fullName>
    </submittedName>
</protein>
<dbReference type="EMBL" id="DAKRPA010000098">
    <property type="protein sequence ID" value="DAZ98760.1"/>
    <property type="molecule type" value="Genomic_DNA"/>
</dbReference>
<keyword evidence="2" id="KW-1185">Reference proteome</keyword>
<dbReference type="AlphaFoldDB" id="A0AAV2YX81"/>
<reference evidence="1" key="1">
    <citation type="submission" date="2022-11" db="EMBL/GenBank/DDBJ databases">
        <authorList>
            <person name="Morgan W.R."/>
            <person name="Tartar A."/>
        </authorList>
    </citation>
    <scope>NUCLEOTIDE SEQUENCE</scope>
    <source>
        <strain evidence="1">ARSEF 373</strain>
    </source>
</reference>
<evidence type="ECO:0000313" key="1">
    <source>
        <dbReference type="EMBL" id="DAZ98760.1"/>
    </source>
</evidence>
<comment type="caution">
    <text evidence="1">The sequence shown here is derived from an EMBL/GenBank/DDBJ whole genome shotgun (WGS) entry which is preliminary data.</text>
</comment>
<sequence length="30" mass="3256">MCNATASWWRKRESVLSAMCHGLATLDGGC</sequence>
<name>A0AAV2YX81_9STRA</name>
<dbReference type="Proteomes" id="UP001146120">
    <property type="component" value="Unassembled WGS sequence"/>
</dbReference>
<organism evidence="1 2">
    <name type="scientific">Lagenidium giganteum</name>
    <dbReference type="NCBI Taxonomy" id="4803"/>
    <lineage>
        <taxon>Eukaryota</taxon>
        <taxon>Sar</taxon>
        <taxon>Stramenopiles</taxon>
        <taxon>Oomycota</taxon>
        <taxon>Peronosporomycetes</taxon>
        <taxon>Pythiales</taxon>
        <taxon>Pythiaceae</taxon>
    </lineage>
</organism>
<gene>
    <name evidence="1" type="ORF">N0F65_003816</name>
</gene>
<reference evidence="1" key="2">
    <citation type="journal article" date="2023" name="Microbiol Resour">
        <title>Decontamination and Annotation of the Draft Genome Sequence of the Oomycete Lagenidium giganteum ARSEF 373.</title>
        <authorList>
            <person name="Morgan W.R."/>
            <person name="Tartar A."/>
        </authorList>
    </citation>
    <scope>NUCLEOTIDE SEQUENCE</scope>
    <source>
        <strain evidence="1">ARSEF 373</strain>
    </source>
</reference>
<evidence type="ECO:0000313" key="2">
    <source>
        <dbReference type="Proteomes" id="UP001146120"/>
    </source>
</evidence>